<feature type="transmembrane region" description="Helical" evidence="1">
    <location>
        <begin position="383"/>
        <end position="408"/>
    </location>
</feature>
<evidence type="ECO:0000313" key="2">
    <source>
        <dbReference type="EMBL" id="QUC08657.1"/>
    </source>
</evidence>
<dbReference type="EMBL" id="CP072384">
    <property type="protein sequence ID" value="QUC08657.1"/>
    <property type="molecule type" value="Genomic_DNA"/>
</dbReference>
<keyword evidence="1" id="KW-0472">Membrane</keyword>
<name>A0ABX7Y6E5_9ACTN</name>
<feature type="transmembrane region" description="Helical" evidence="1">
    <location>
        <begin position="155"/>
        <end position="179"/>
    </location>
</feature>
<dbReference type="Proteomes" id="UP000678513">
    <property type="component" value="Chromosome"/>
</dbReference>
<accession>A0ABX7Y6E5</accession>
<keyword evidence="1" id="KW-1133">Transmembrane helix</keyword>
<feature type="transmembrane region" description="Helical" evidence="1">
    <location>
        <begin position="107"/>
        <end position="135"/>
    </location>
</feature>
<feature type="transmembrane region" description="Helical" evidence="1">
    <location>
        <begin position="304"/>
        <end position="325"/>
    </location>
</feature>
<evidence type="ECO:0000256" key="1">
    <source>
        <dbReference type="SAM" id="Phobius"/>
    </source>
</evidence>
<dbReference type="InterPro" id="IPR038766">
    <property type="entry name" value="Membrane_comp_ABC_pdt"/>
</dbReference>
<keyword evidence="1" id="KW-0812">Transmembrane</keyword>
<feature type="transmembrane region" description="Helical" evidence="1">
    <location>
        <begin position="337"/>
        <end position="362"/>
    </location>
</feature>
<evidence type="ECO:0000313" key="3">
    <source>
        <dbReference type="Proteomes" id="UP000678513"/>
    </source>
</evidence>
<organism evidence="2 3">
    <name type="scientific">Arachnia rubra</name>
    <dbReference type="NCBI Taxonomy" id="1547448"/>
    <lineage>
        <taxon>Bacteria</taxon>
        <taxon>Bacillati</taxon>
        <taxon>Actinomycetota</taxon>
        <taxon>Actinomycetes</taxon>
        <taxon>Propionibacteriales</taxon>
        <taxon>Propionibacteriaceae</taxon>
        <taxon>Arachnia</taxon>
    </lineage>
</organism>
<feature type="transmembrane region" description="Helical" evidence="1">
    <location>
        <begin position="249"/>
        <end position="267"/>
    </location>
</feature>
<feature type="transmembrane region" description="Helical" evidence="1">
    <location>
        <begin position="428"/>
        <end position="452"/>
    </location>
</feature>
<feature type="transmembrane region" description="Helical" evidence="1">
    <location>
        <begin position="16"/>
        <end position="38"/>
    </location>
</feature>
<feature type="transmembrane region" description="Helical" evidence="1">
    <location>
        <begin position="200"/>
        <end position="222"/>
    </location>
</feature>
<feature type="transmembrane region" description="Helical" evidence="1">
    <location>
        <begin position="64"/>
        <end position="86"/>
    </location>
</feature>
<dbReference type="PANTHER" id="PTHR30287">
    <property type="entry name" value="MEMBRANE COMPONENT OF PREDICTED ABC SUPERFAMILY METABOLITE UPTAKE TRANSPORTER"/>
    <property type="match status" value="1"/>
</dbReference>
<proteinExistence type="predicted"/>
<dbReference type="RefSeq" id="WP_212324958.1">
    <property type="nucleotide sequence ID" value="NZ_AP024463.1"/>
</dbReference>
<protein>
    <submittedName>
        <fullName evidence="2">ABC transporter permease</fullName>
    </submittedName>
</protein>
<sequence length="467" mass="49038">MAALIWKDLRHHARQWLWSLLVTTTGGAFIDVIIVSWYSALQWSATQADASKYSSMTSILGSNLVSYAGLSIAVIVSSTLALTVTAQSRSHALWKIIGIPSRRIRRVILAQIGAVGMLGGLIGGILALPVTGWYLLTWHEFHVYPADMPVVMPAFAVPLTIAITTAFSILGGLGAARRAASTPEMQALREAASPAARTRIWQWIVAGVFLFGVTVTLIIAVVNPSELTSTEGADPQTAAEMAGRTNDDLMGLGGALVLMLMIAALCVPNWTIRPLLTAWTALIPGRSPAWFAARANARHRSTMSLTTIVPFGIAVGMTGVVYAIVGATRASGADGGVSGFLAIAVPIFIISGAGGVANIAMVGSTWRQEGALLGVIGARRSTLMATTILEGAIYAITGILFGLIATILSAAGSAVFSGGGMRVFLAALPWSTLAPVVAVVLVLAVATTWLPAQFDRRPMMDRLRQPV</sequence>
<gene>
    <name evidence="2" type="ORF">J5A65_02605</name>
</gene>
<keyword evidence="3" id="KW-1185">Reference proteome</keyword>
<reference evidence="2 3" key="1">
    <citation type="submission" date="2021-03" db="EMBL/GenBank/DDBJ databases">
        <title>Human Oral Microbial Genomes.</title>
        <authorList>
            <person name="Johnston C.D."/>
            <person name="Chen T."/>
            <person name="Dewhirst F.E."/>
        </authorList>
    </citation>
    <scope>NUCLEOTIDE SEQUENCE [LARGE SCALE GENOMIC DNA]</scope>
    <source>
        <strain evidence="2 3">DSMZ 100122</strain>
    </source>
</reference>
<dbReference type="PANTHER" id="PTHR30287:SF1">
    <property type="entry name" value="INNER MEMBRANE PROTEIN"/>
    <property type="match status" value="1"/>
</dbReference>